<dbReference type="Pfam" id="PF03616">
    <property type="entry name" value="Glt_symporter"/>
    <property type="match status" value="1"/>
</dbReference>
<proteinExistence type="predicted"/>
<gene>
    <name evidence="2" type="ORF">Selli2_12480</name>
</gene>
<accession>A0A9W6CAI3</accession>
<sequence>MDYNAYSFICDMAWMSLLLIIAQIIRTLVKPFQKLYIPSSVIGGGMGLILGPQVLNVIPWSDQIGSYAYLFICIIFAGLYLGKKEETKLSTVLRNTGDTFCINMATEFICFGSALVFGWMILKVFFSDVFGEFSLLLPAGYCGGHGYASTIGTALNNLLGREDCVQIGQTFATLGLLTGLIGGIIFINIMVRKGETHFIKKVDSLPEEYRTGIVPIEKQNSMGNETMNPMSIDPLAWHFALTFLAFIIGYTFYNWYKKYLPDIEVPVMCLAMIAGVILQKILNKTRFKDTVDKKVEGRIGSMFTDYLVGFGIASISLTVIQSYFVPILALCVLGTLWPIIMVLFVGRNLFHNYWFERSIFIFGWCTGVVAIGTTLLRICDPEMKSGTLDDYGTAYSVISIIEVFIVALTPQLAVSMGCPVVGAVELTIGIILLLICAHFFKTGRLVKRRNK</sequence>
<name>A0A9W6CAI3_9FIRM</name>
<dbReference type="PANTHER" id="PTHR36178:SF1">
    <property type="entry name" value="SODIUM_GLUTAMATE SYMPORTER"/>
    <property type="match status" value="1"/>
</dbReference>
<dbReference type="GO" id="GO:0015813">
    <property type="term" value="P:L-glutamate transmembrane transport"/>
    <property type="evidence" value="ECO:0007669"/>
    <property type="project" value="InterPro"/>
</dbReference>
<reference evidence="2" key="2">
    <citation type="submission" date="2022-11" db="EMBL/GenBank/DDBJ databases">
        <title>Draft genome sequence of Sellimonas catena strain 18CBH55.</title>
        <authorList>
            <person name="Atsushi H."/>
            <person name="Moriya O."/>
            <person name="Mitsuo S."/>
        </authorList>
    </citation>
    <scope>NUCLEOTIDE SEQUENCE</scope>
    <source>
        <strain evidence="2">18CBH55</strain>
    </source>
</reference>
<keyword evidence="1" id="KW-0812">Transmembrane</keyword>
<dbReference type="PANTHER" id="PTHR36178">
    <property type="entry name" value="SLR0625 PROTEIN"/>
    <property type="match status" value="1"/>
</dbReference>
<reference evidence="2" key="1">
    <citation type="submission" date="2022-11" db="EMBL/GenBank/DDBJ databases">
        <title>Draft genome sequence of Sellimonas catena strain 18CBH55.</title>
        <authorList>
            <person name="Hisatomi A."/>
            <person name="Ohkuma M."/>
            <person name="Sakamoto M."/>
        </authorList>
    </citation>
    <scope>NUCLEOTIDE SEQUENCE</scope>
    <source>
        <strain evidence="2">18CBH55</strain>
    </source>
</reference>
<reference evidence="2" key="3">
    <citation type="journal article" date="2023" name="Int. J. Syst. Evol. Microbiol.">
        <title>Sellimonas catena sp. nov., isolated from human faeces.</title>
        <authorList>
            <person name="Hisatomi A."/>
            <person name="Ohkuma M."/>
            <person name="Sakamoto M."/>
        </authorList>
    </citation>
    <scope>NUCLEOTIDE SEQUENCE</scope>
    <source>
        <strain evidence="2">18CBH55</strain>
    </source>
</reference>
<evidence type="ECO:0000256" key="1">
    <source>
        <dbReference type="SAM" id="Phobius"/>
    </source>
</evidence>
<protein>
    <submittedName>
        <fullName evidence="2">Sodium:glutamate symporter</fullName>
    </submittedName>
</protein>
<feature type="transmembrane region" description="Helical" evidence="1">
    <location>
        <begin position="138"/>
        <end position="159"/>
    </location>
</feature>
<feature type="transmembrane region" description="Helical" evidence="1">
    <location>
        <begin position="64"/>
        <end position="81"/>
    </location>
</feature>
<feature type="transmembrane region" description="Helical" evidence="1">
    <location>
        <begin position="265"/>
        <end position="282"/>
    </location>
</feature>
<feature type="transmembrane region" description="Helical" evidence="1">
    <location>
        <begin position="327"/>
        <end position="346"/>
    </location>
</feature>
<dbReference type="GO" id="GO:0016020">
    <property type="term" value="C:membrane"/>
    <property type="evidence" value="ECO:0007669"/>
    <property type="project" value="InterPro"/>
</dbReference>
<evidence type="ECO:0000313" key="3">
    <source>
        <dbReference type="Proteomes" id="UP001145094"/>
    </source>
</evidence>
<dbReference type="GO" id="GO:0015501">
    <property type="term" value="F:glutamate:sodium symporter activity"/>
    <property type="evidence" value="ECO:0007669"/>
    <property type="project" value="InterPro"/>
</dbReference>
<keyword evidence="1" id="KW-1133">Transmembrane helix</keyword>
<feature type="transmembrane region" description="Helical" evidence="1">
    <location>
        <begin position="37"/>
        <end position="58"/>
    </location>
</feature>
<evidence type="ECO:0000313" key="2">
    <source>
        <dbReference type="EMBL" id="GLG89821.1"/>
    </source>
</evidence>
<dbReference type="AlphaFoldDB" id="A0A9W6CAI3"/>
<organism evidence="2 3">
    <name type="scientific">Sellimonas catena</name>
    <dbReference type="NCBI Taxonomy" id="2994035"/>
    <lineage>
        <taxon>Bacteria</taxon>
        <taxon>Bacillati</taxon>
        <taxon>Bacillota</taxon>
        <taxon>Clostridia</taxon>
        <taxon>Lachnospirales</taxon>
        <taxon>Lachnospiraceae</taxon>
        <taxon>Sellimonas</taxon>
    </lineage>
</organism>
<keyword evidence="1" id="KW-0472">Membrane</keyword>
<feature type="transmembrane region" description="Helical" evidence="1">
    <location>
        <begin position="102"/>
        <end position="126"/>
    </location>
</feature>
<feature type="transmembrane region" description="Helical" evidence="1">
    <location>
        <begin position="358"/>
        <end position="379"/>
    </location>
</feature>
<dbReference type="EMBL" id="BSCH01000006">
    <property type="protein sequence ID" value="GLG89821.1"/>
    <property type="molecule type" value="Genomic_DNA"/>
</dbReference>
<feature type="transmembrane region" description="Helical" evidence="1">
    <location>
        <begin position="171"/>
        <end position="191"/>
    </location>
</feature>
<dbReference type="Proteomes" id="UP001145094">
    <property type="component" value="Unassembled WGS sequence"/>
</dbReference>
<feature type="transmembrane region" description="Helical" evidence="1">
    <location>
        <begin position="391"/>
        <end position="414"/>
    </location>
</feature>
<dbReference type="RefSeq" id="WP_281844833.1">
    <property type="nucleotide sequence ID" value="NZ_BSCH01000006.1"/>
</dbReference>
<feature type="transmembrane region" description="Helical" evidence="1">
    <location>
        <begin position="235"/>
        <end position="253"/>
    </location>
</feature>
<feature type="transmembrane region" description="Helical" evidence="1">
    <location>
        <begin position="6"/>
        <end position="25"/>
    </location>
</feature>
<dbReference type="InterPro" id="IPR004445">
    <property type="entry name" value="GltS"/>
</dbReference>
<feature type="transmembrane region" description="Helical" evidence="1">
    <location>
        <begin position="420"/>
        <end position="440"/>
    </location>
</feature>
<comment type="caution">
    <text evidence="2">The sequence shown here is derived from an EMBL/GenBank/DDBJ whole genome shotgun (WGS) entry which is preliminary data.</text>
</comment>
<feature type="transmembrane region" description="Helical" evidence="1">
    <location>
        <begin position="302"/>
        <end position="320"/>
    </location>
</feature>